<name>A0A977KZ44_9CYAN</name>
<evidence type="ECO:0000256" key="7">
    <source>
        <dbReference type="ARBA" id="ARBA00048348"/>
    </source>
</evidence>
<organism evidence="9">
    <name type="scientific">Woronichinia naegeliana WA131</name>
    <dbReference type="NCBI Taxonomy" id="2824559"/>
    <lineage>
        <taxon>Bacteria</taxon>
        <taxon>Bacillati</taxon>
        <taxon>Cyanobacteriota</taxon>
        <taxon>Cyanophyceae</taxon>
        <taxon>Synechococcales</taxon>
        <taxon>Coelosphaeriaceae</taxon>
        <taxon>Woronichinia</taxon>
    </lineage>
</organism>
<dbReference type="GO" id="GO:0004089">
    <property type="term" value="F:carbonate dehydratase activity"/>
    <property type="evidence" value="ECO:0007669"/>
    <property type="project" value="UniProtKB-EC"/>
</dbReference>
<dbReference type="EC" id="4.2.1.1" evidence="2"/>
<evidence type="ECO:0000256" key="3">
    <source>
        <dbReference type="ARBA" id="ARBA00022723"/>
    </source>
</evidence>
<keyword evidence="3 8" id="KW-0479">Metal-binding</keyword>
<dbReference type="SUPFAM" id="SSF53056">
    <property type="entry name" value="beta-carbonic anhydrase, cab"/>
    <property type="match status" value="1"/>
</dbReference>
<evidence type="ECO:0000256" key="8">
    <source>
        <dbReference type="PIRSR" id="PIRSR601765-1"/>
    </source>
</evidence>
<dbReference type="CDD" id="cd03378">
    <property type="entry name" value="beta_CA_cladeC"/>
    <property type="match status" value="1"/>
</dbReference>
<dbReference type="PANTHER" id="PTHR11002:SF76">
    <property type="entry name" value="CARBONIC ANHYDRASE"/>
    <property type="match status" value="1"/>
</dbReference>
<keyword evidence="4 8" id="KW-0862">Zinc</keyword>
<comment type="function">
    <text evidence="6">Catalyzes the reversible hydration of carbon dioxide to form bicarbonate.</text>
</comment>
<dbReference type="Gene3D" id="3.40.1050.10">
    <property type="entry name" value="Carbonic anhydrase"/>
    <property type="match status" value="1"/>
</dbReference>
<feature type="binding site" evidence="8">
    <location>
        <position position="122"/>
    </location>
    <ligand>
        <name>Zn(2+)</name>
        <dbReference type="ChEBI" id="CHEBI:29105"/>
    </ligand>
</feature>
<evidence type="ECO:0000256" key="1">
    <source>
        <dbReference type="ARBA" id="ARBA00006217"/>
    </source>
</evidence>
<dbReference type="Proteomes" id="UP001065613">
    <property type="component" value="Chromosome"/>
</dbReference>
<gene>
    <name evidence="9" type="ORF">KA717_07370</name>
</gene>
<comment type="similarity">
    <text evidence="1">Belongs to the beta-class carbonic anhydrase family.</text>
</comment>
<evidence type="ECO:0000256" key="4">
    <source>
        <dbReference type="ARBA" id="ARBA00022833"/>
    </source>
</evidence>
<evidence type="ECO:0000256" key="6">
    <source>
        <dbReference type="ARBA" id="ARBA00024993"/>
    </source>
</evidence>
<evidence type="ECO:0000256" key="2">
    <source>
        <dbReference type="ARBA" id="ARBA00012925"/>
    </source>
</evidence>
<feature type="binding site" evidence="8">
    <location>
        <position position="125"/>
    </location>
    <ligand>
        <name>Zn(2+)</name>
        <dbReference type="ChEBI" id="CHEBI:29105"/>
    </ligand>
</feature>
<dbReference type="PANTHER" id="PTHR11002">
    <property type="entry name" value="CARBONIC ANHYDRASE"/>
    <property type="match status" value="1"/>
</dbReference>
<dbReference type="EMBL" id="CP073041">
    <property type="protein sequence ID" value="UXE62569.1"/>
    <property type="molecule type" value="Genomic_DNA"/>
</dbReference>
<dbReference type="InterPro" id="IPR036874">
    <property type="entry name" value="Carbonic_anhydrase_sf"/>
</dbReference>
<keyword evidence="5" id="KW-0456">Lyase</keyword>
<accession>A0A977KZ44</accession>
<feature type="binding site" evidence="8">
    <location>
        <position position="69"/>
    </location>
    <ligand>
        <name>Zn(2+)</name>
        <dbReference type="ChEBI" id="CHEBI:29105"/>
    </ligand>
</feature>
<sequence>MATVLGSNLINAPVANAQNKDITPDEALKKLVEGNDRFVNQKRTNRNQTKERLVEVAKGQEPFAAILGCADSRVPGEIVFDQGLGDLFVCRVAGNIATPEDVGSLEFGTLVLGAKVLVVMGHTSCGAVKAAIQGGELPGSIGSLIKSIDIGSVAPKSEVPGDVDKAAQANVNHQVETLKKSPILSDLIAKDKLKIVGAYYDLDTGKVAILS</sequence>
<protein>
    <recommendedName>
        <fullName evidence="2">carbonic anhydrase</fullName>
        <ecNumber evidence="2">4.2.1.1</ecNumber>
    </recommendedName>
</protein>
<dbReference type="AlphaFoldDB" id="A0A977KZ44"/>
<evidence type="ECO:0000313" key="9">
    <source>
        <dbReference type="EMBL" id="UXE62569.1"/>
    </source>
</evidence>
<dbReference type="Pfam" id="PF00484">
    <property type="entry name" value="Pro_CA"/>
    <property type="match status" value="1"/>
</dbReference>
<feature type="binding site" evidence="8">
    <location>
        <position position="71"/>
    </location>
    <ligand>
        <name>Zn(2+)</name>
        <dbReference type="ChEBI" id="CHEBI:29105"/>
    </ligand>
</feature>
<proteinExistence type="inferred from homology"/>
<comment type="catalytic activity">
    <reaction evidence="7">
        <text>hydrogencarbonate + H(+) = CO2 + H2O</text>
        <dbReference type="Rhea" id="RHEA:10748"/>
        <dbReference type="ChEBI" id="CHEBI:15377"/>
        <dbReference type="ChEBI" id="CHEBI:15378"/>
        <dbReference type="ChEBI" id="CHEBI:16526"/>
        <dbReference type="ChEBI" id="CHEBI:17544"/>
        <dbReference type="EC" id="4.2.1.1"/>
    </reaction>
</comment>
<comment type="cofactor">
    <cofactor evidence="8">
        <name>Zn(2+)</name>
        <dbReference type="ChEBI" id="CHEBI:29105"/>
    </cofactor>
    <text evidence="8">Binds 1 zinc ion per subunit.</text>
</comment>
<evidence type="ECO:0000256" key="5">
    <source>
        <dbReference type="ARBA" id="ARBA00023239"/>
    </source>
</evidence>
<reference evidence="9" key="1">
    <citation type="submission" date="2021-04" db="EMBL/GenBank/DDBJ databases">
        <title>Genome sequence of Woronichinia naegeliana from Washington state freshwater lake bloom.</title>
        <authorList>
            <person name="Dreher T.W."/>
        </authorList>
    </citation>
    <scope>NUCLEOTIDE SEQUENCE</scope>
    <source>
        <strain evidence="9">WA131</strain>
    </source>
</reference>
<dbReference type="GO" id="GO:0008270">
    <property type="term" value="F:zinc ion binding"/>
    <property type="evidence" value="ECO:0007669"/>
    <property type="project" value="InterPro"/>
</dbReference>
<dbReference type="InterPro" id="IPR001765">
    <property type="entry name" value="Carbonic_anhydrase"/>
</dbReference>
<dbReference type="KEGG" id="wna:KA717_07370"/>
<dbReference type="FunFam" id="3.40.1050.10:FF:000006">
    <property type="entry name" value="Carbonic anhydrase"/>
    <property type="match status" value="1"/>
</dbReference>
<dbReference type="SMART" id="SM00947">
    <property type="entry name" value="Pro_CA"/>
    <property type="match status" value="1"/>
</dbReference>